<evidence type="ECO:0000313" key="2">
    <source>
        <dbReference type="Proteomes" id="UP000308600"/>
    </source>
</evidence>
<sequence>MTSSVNFMLTSELTTMPNVLSINVDVAQALQKHSIFKESTNTARVGFDHPRFQSSLPRSKSSYVVQTQTVPRSPPTPSFKDPKNAERRLRRYSDAQEALSSSLRRCSTGPSPQDLQIRTLEKATSILSAHAEEARERAAQLRQALVHKDIDPETHKDLKRQRWMEERRQQQVDAESRAVSGVLVSLRQHSPSPSLLQTQPTPPPTDSEARRRANLSKFFASSGKRASLPSPRSSLLVERRTKRMTMADVSPMKLRTSFTAADSIQFPRTHLRSRSLDTSPAPVPLKDNRIALRSRVSALPTAAGVAQTPPLSAVTEDPSIEEQEQEQEEDHSSTAGASSSVSAVPALAPPSATASVTEADSTHCPTPPAAIQHMLPPHIVNRNSFSSMGGTAIIFSPTERSDEEIFAELGDVEVLIPEYAKDLINKFGVSPRPLPPATPATLPRQANVSILTPTPKSSPSPRSKHKSSSSLRQRASFLTGSSSAEDVASPKPSFMKKATSRRQIHSLFSEGVGSRLGSEGNSKSSLGSPTIPSLAASPTLTPVTGPATPSDRRRSRSHSPSPAASRSRPSANLAARWRMRISLLRPR</sequence>
<gene>
    <name evidence="1" type="ORF">BDN72DRAFT_214532</name>
</gene>
<accession>A0ACD3B5D5</accession>
<name>A0ACD3B5D5_9AGAR</name>
<evidence type="ECO:0000313" key="1">
    <source>
        <dbReference type="EMBL" id="TFK73273.1"/>
    </source>
</evidence>
<organism evidence="1 2">
    <name type="scientific">Pluteus cervinus</name>
    <dbReference type="NCBI Taxonomy" id="181527"/>
    <lineage>
        <taxon>Eukaryota</taxon>
        <taxon>Fungi</taxon>
        <taxon>Dikarya</taxon>
        <taxon>Basidiomycota</taxon>
        <taxon>Agaricomycotina</taxon>
        <taxon>Agaricomycetes</taxon>
        <taxon>Agaricomycetidae</taxon>
        <taxon>Agaricales</taxon>
        <taxon>Pluteineae</taxon>
        <taxon>Pluteaceae</taxon>
        <taxon>Pluteus</taxon>
    </lineage>
</organism>
<dbReference type="EMBL" id="ML208277">
    <property type="protein sequence ID" value="TFK73273.1"/>
    <property type="molecule type" value="Genomic_DNA"/>
</dbReference>
<dbReference type="Proteomes" id="UP000308600">
    <property type="component" value="Unassembled WGS sequence"/>
</dbReference>
<reference evidence="1 2" key="1">
    <citation type="journal article" date="2019" name="Nat. Ecol. Evol.">
        <title>Megaphylogeny resolves global patterns of mushroom evolution.</title>
        <authorList>
            <person name="Varga T."/>
            <person name="Krizsan K."/>
            <person name="Foldi C."/>
            <person name="Dima B."/>
            <person name="Sanchez-Garcia M."/>
            <person name="Sanchez-Ramirez S."/>
            <person name="Szollosi G.J."/>
            <person name="Szarkandi J.G."/>
            <person name="Papp V."/>
            <person name="Albert L."/>
            <person name="Andreopoulos W."/>
            <person name="Angelini C."/>
            <person name="Antonin V."/>
            <person name="Barry K.W."/>
            <person name="Bougher N.L."/>
            <person name="Buchanan P."/>
            <person name="Buyck B."/>
            <person name="Bense V."/>
            <person name="Catcheside P."/>
            <person name="Chovatia M."/>
            <person name="Cooper J."/>
            <person name="Damon W."/>
            <person name="Desjardin D."/>
            <person name="Finy P."/>
            <person name="Geml J."/>
            <person name="Haridas S."/>
            <person name="Hughes K."/>
            <person name="Justo A."/>
            <person name="Karasinski D."/>
            <person name="Kautmanova I."/>
            <person name="Kiss B."/>
            <person name="Kocsube S."/>
            <person name="Kotiranta H."/>
            <person name="LaButti K.M."/>
            <person name="Lechner B.E."/>
            <person name="Liimatainen K."/>
            <person name="Lipzen A."/>
            <person name="Lukacs Z."/>
            <person name="Mihaltcheva S."/>
            <person name="Morgado L.N."/>
            <person name="Niskanen T."/>
            <person name="Noordeloos M.E."/>
            <person name="Ohm R.A."/>
            <person name="Ortiz-Santana B."/>
            <person name="Ovrebo C."/>
            <person name="Racz N."/>
            <person name="Riley R."/>
            <person name="Savchenko A."/>
            <person name="Shiryaev A."/>
            <person name="Soop K."/>
            <person name="Spirin V."/>
            <person name="Szebenyi C."/>
            <person name="Tomsovsky M."/>
            <person name="Tulloss R.E."/>
            <person name="Uehling J."/>
            <person name="Grigoriev I.V."/>
            <person name="Vagvolgyi C."/>
            <person name="Papp T."/>
            <person name="Martin F.M."/>
            <person name="Miettinen O."/>
            <person name="Hibbett D.S."/>
            <person name="Nagy L.G."/>
        </authorList>
    </citation>
    <scope>NUCLEOTIDE SEQUENCE [LARGE SCALE GENOMIC DNA]</scope>
    <source>
        <strain evidence="1 2">NL-1719</strain>
    </source>
</reference>
<proteinExistence type="predicted"/>
<protein>
    <submittedName>
        <fullName evidence="1">Uncharacterized protein</fullName>
    </submittedName>
</protein>
<keyword evidence="2" id="KW-1185">Reference proteome</keyword>